<evidence type="ECO:0008006" key="2">
    <source>
        <dbReference type="Google" id="ProtNLM"/>
    </source>
</evidence>
<dbReference type="SUPFAM" id="SSF63829">
    <property type="entry name" value="Calcium-dependent phosphotriesterase"/>
    <property type="match status" value="1"/>
</dbReference>
<evidence type="ECO:0000313" key="1">
    <source>
        <dbReference type="EMBL" id="SVA18290.1"/>
    </source>
</evidence>
<reference evidence="1" key="1">
    <citation type="submission" date="2018-05" db="EMBL/GenBank/DDBJ databases">
        <authorList>
            <person name="Lanie J.A."/>
            <person name="Ng W.-L."/>
            <person name="Kazmierczak K.M."/>
            <person name="Andrzejewski T.M."/>
            <person name="Davidsen T.M."/>
            <person name="Wayne K.J."/>
            <person name="Tettelin H."/>
            <person name="Glass J.I."/>
            <person name="Rusch D."/>
            <person name="Podicherti R."/>
            <person name="Tsui H.-C.T."/>
            <person name="Winkler M.E."/>
        </authorList>
    </citation>
    <scope>NUCLEOTIDE SEQUENCE</scope>
</reference>
<dbReference type="EMBL" id="UINC01004990">
    <property type="protein sequence ID" value="SVA18290.1"/>
    <property type="molecule type" value="Genomic_DNA"/>
</dbReference>
<gene>
    <name evidence="1" type="ORF">METZ01_LOCUS71144</name>
</gene>
<proteinExistence type="predicted"/>
<protein>
    <recommendedName>
        <fullName evidence="2">Carboxypeptidase regulatory-like domain-containing protein</fullName>
    </recommendedName>
</protein>
<accession>A0A381TQI7</accession>
<dbReference type="AlphaFoldDB" id="A0A381TQI7"/>
<name>A0A381TQI7_9ZZZZ</name>
<sequence>MTRRIRVCCVGAVSLAVAFGLAAMAGSAAGDEIGGVVTGVSGAEAGVWVIAETTDFDASFRKIVVTDDRGRYLVPDLPSASYEVWVRGYGVRDSAKVSAQPGDEVDLTVAEASPAEAAEIYPANYWYSLLEVPPASDFPGTGPRGNGIGTAMKTQADWIDRMKDGCQLCHQLGNRATRELPMLDLGSFDSTADAWNYRIQAGGAGPAMAAEINRIGRPRAIQLYAEWSDRIRAGALPPAPPRPQGVERNLVLTMWGWGHPQGMVHDNVSTDKRDPTLFGGGPIYGVGGAGLVMTDIATHRSVRMDLPTRVVREATGNSYQGSSNAVPSLYFPNEPSGLVSRSAHNPMMDDQGRVWITQAVRPNDVPGWCLEGSDHPFADYYPIQHRAESRQLSYYDPESEKFVLIDTCYFTHHLQFADDEDDTLWLSGSTEAVGWLNTRLYDETGDERSSQGWCPTVIDTNGDGVITKPWTEPTAEGVVEVDPSKDTRVGSLDKFRRAYGVIPHPDGSVWITRRFPVPGQLIRLELGDNPPETCKSEVYEPPYDPTGDSDAWGYGPRGLDVDRDGLIWTALGGSGHFASFDRSQCGVLNGPTATGQHCVEGWTLYPTPGPRMKGVKGTANADYHYYNWVDQFDALGLGENVPIATGTTSDALLALLPETGEWVTMRVPYPLGFYSRGLDGRIDDGTIGWKGRGVWASFNTGSTFHLEGGKGATSEIVQFQIRPHPLAN</sequence>
<organism evidence="1">
    <name type="scientific">marine metagenome</name>
    <dbReference type="NCBI Taxonomy" id="408172"/>
    <lineage>
        <taxon>unclassified sequences</taxon>
        <taxon>metagenomes</taxon>
        <taxon>ecological metagenomes</taxon>
    </lineage>
</organism>